<organism evidence="2 3">
    <name type="scientific">Tropilaelaps mercedesae</name>
    <dbReference type="NCBI Taxonomy" id="418985"/>
    <lineage>
        <taxon>Eukaryota</taxon>
        <taxon>Metazoa</taxon>
        <taxon>Ecdysozoa</taxon>
        <taxon>Arthropoda</taxon>
        <taxon>Chelicerata</taxon>
        <taxon>Arachnida</taxon>
        <taxon>Acari</taxon>
        <taxon>Parasitiformes</taxon>
        <taxon>Mesostigmata</taxon>
        <taxon>Gamasina</taxon>
        <taxon>Dermanyssoidea</taxon>
        <taxon>Laelapidae</taxon>
        <taxon>Tropilaelaps</taxon>
    </lineage>
</organism>
<accession>A0A1V9X3L9</accession>
<dbReference type="InParanoid" id="A0A1V9X3L9"/>
<dbReference type="OrthoDB" id="5987191at2759"/>
<dbReference type="Proteomes" id="UP000192247">
    <property type="component" value="Unassembled WGS sequence"/>
</dbReference>
<dbReference type="Pfam" id="PF00688">
    <property type="entry name" value="TGFb_propeptide"/>
    <property type="match status" value="1"/>
</dbReference>
<name>A0A1V9X3L9_9ACAR</name>
<dbReference type="AlphaFoldDB" id="A0A1V9X3L9"/>
<gene>
    <name evidence="2" type="ORF">BIW11_02095</name>
</gene>
<keyword evidence="3" id="KW-1185">Reference proteome</keyword>
<dbReference type="EMBL" id="MNPL01026412">
    <property type="protein sequence ID" value="OQR67998.1"/>
    <property type="molecule type" value="Genomic_DNA"/>
</dbReference>
<feature type="domain" description="TGF-beta propeptide" evidence="1">
    <location>
        <begin position="107"/>
        <end position="186"/>
    </location>
</feature>
<evidence type="ECO:0000259" key="1">
    <source>
        <dbReference type="Pfam" id="PF00688"/>
    </source>
</evidence>
<protein>
    <submittedName>
        <fullName evidence="2">Bone morphogenetic protein 7-like</fullName>
    </submittedName>
</protein>
<dbReference type="InterPro" id="IPR001111">
    <property type="entry name" value="TGF-b_propeptide"/>
</dbReference>
<evidence type="ECO:0000313" key="3">
    <source>
        <dbReference type="Proteomes" id="UP000192247"/>
    </source>
</evidence>
<sequence>MAETLFIIKSFPSALKGLSMNAILGCQLICNSASHPPSPGTETKPGLELNLERIWCFVAGSRRAFRFLQFLLFSMTEARFWSSPALTYPKRFLRQNGALFLNRRQLRRWRATTALRFYFNVSRADPAEELLQAQFHIYKLRPKNRKFKGLLEVRAYQVMPGQTADQETGNRLLDVRRVAYDGLGWEPSSGIHVMWTTSDLKRTTHIWLVTLEGPLGASFWKRGTAGGTRPPPAALERGLCLQSARQFRSA</sequence>
<dbReference type="Gene3D" id="2.60.120.970">
    <property type="match status" value="1"/>
</dbReference>
<proteinExistence type="predicted"/>
<reference evidence="2 3" key="1">
    <citation type="journal article" date="2017" name="Gigascience">
        <title>Draft genome of the honey bee ectoparasitic mite, Tropilaelaps mercedesae, is shaped by the parasitic life history.</title>
        <authorList>
            <person name="Dong X."/>
            <person name="Armstrong S.D."/>
            <person name="Xia D."/>
            <person name="Makepeace B.L."/>
            <person name="Darby A.C."/>
            <person name="Kadowaki T."/>
        </authorList>
    </citation>
    <scope>NUCLEOTIDE SEQUENCE [LARGE SCALE GENOMIC DNA]</scope>
    <source>
        <strain evidence="2">Wuxi-XJTLU</strain>
    </source>
</reference>
<evidence type="ECO:0000313" key="2">
    <source>
        <dbReference type="EMBL" id="OQR67998.1"/>
    </source>
</evidence>
<comment type="caution">
    <text evidence="2">The sequence shown here is derived from an EMBL/GenBank/DDBJ whole genome shotgun (WGS) entry which is preliminary data.</text>
</comment>